<name>A0A5N6IYW9_9EURO</name>
<dbReference type="Proteomes" id="UP000326289">
    <property type="component" value="Unassembled WGS sequence"/>
</dbReference>
<dbReference type="Pfam" id="PF06985">
    <property type="entry name" value="HET"/>
    <property type="match status" value="1"/>
</dbReference>
<sequence length="694" mass="78679">MAPNSPLCKRCRVLQFDDKALGGYVITSTTGERYVRFKHDVVFPLAYSLRDTFPDLPILAAEQCGMCALMRERFLAIGKEEKPQSSTLEIVEFKLMANYSLRSRYMSRGINLDGLLVCFKLGDDHVRDLTFGIQAEPTDPCYTWLGLFRRPIASSILSESGISRMREMVEPAISRSDLGVEGHYLPTRLIYVGDEQHKPRLVVSKTHPPFLKENEGRNAYQYVALSYCWGSRIEAEQQLKTTRDSFECHMQEIPIEALPQTLLDAILVCRALGVQYLWVDVLCIIQGDRRDWERESANMANVYSHSFLTVCAAQGDSCQSGFLKRHPPSQVEIPFQSSLDPSVSGRYSLKEVSGLLSFRNDDGTVAPSPFRADVAYTSWNSRGWTFQEVKLSPRALIFGTCMTHICYADFYESEDGDRHPSKDVMGPSLSLAKNFHLHAIYSNMRPPLTYSDWYPLVELYTSRSLTYHEDVLVAISAIAEYFSTELSGKYLAGLWSDDLLHGLLWRSTGPNRDNFDMNTTYTAPSWSWACQSFPVNFHKGHGRVSHEAKVLTAETSFTASQYGQVTDGFVLLSAKACKIPPARFVTTRSSHSKRNQHKVHYGIEEMFDDFLFSNDGKSIAYISIDQRYKPEEHLIDRMSMVLVSSDWSKMLGLLVLPAANHVEYTRAGFFLSWHDGPCGSKFWDNIETTTIKLI</sequence>
<evidence type="ECO:0000313" key="2">
    <source>
        <dbReference type="EMBL" id="KAB8270503.1"/>
    </source>
</evidence>
<reference evidence="2 3" key="1">
    <citation type="submission" date="2019-04" db="EMBL/GenBank/DDBJ databases">
        <title>Fungal friends and foes A comparative genomics study of 23 Aspergillus species from section Flavi.</title>
        <authorList>
            <consortium name="DOE Joint Genome Institute"/>
            <person name="Kjaerbolling I."/>
            <person name="Vesth T.C."/>
            <person name="Frisvad J.C."/>
            <person name="Nybo J.L."/>
            <person name="Theobald S."/>
            <person name="Kildgaard S."/>
            <person name="Petersen T.I."/>
            <person name="Kuo A."/>
            <person name="Sato A."/>
            <person name="Lyhne E.K."/>
            <person name="Kogle M.E."/>
            <person name="Wiebenga A."/>
            <person name="Kun R.S."/>
            <person name="Lubbers R.J."/>
            <person name="Makela M.R."/>
            <person name="Barry K."/>
            <person name="Chovatia M."/>
            <person name="Clum A."/>
            <person name="Daum C."/>
            <person name="Haridas S."/>
            <person name="He G."/>
            <person name="LaButti K."/>
            <person name="Lipzen A."/>
            <person name="Mondo S."/>
            <person name="Pangilinan J."/>
            <person name="Riley R."/>
            <person name="Salamov A."/>
            <person name="Simmons B.A."/>
            <person name="Magnuson J.K."/>
            <person name="Henrissat B."/>
            <person name="Mortensen U.H."/>
            <person name="Larsen T.O."/>
            <person name="De vries R.P."/>
            <person name="Grigoriev I.V."/>
            <person name="Machida M."/>
            <person name="Baker S.E."/>
            <person name="Andersen M.R."/>
        </authorList>
    </citation>
    <scope>NUCLEOTIDE SEQUENCE [LARGE SCALE GENOMIC DNA]</scope>
    <source>
        <strain evidence="2 3">CBS 117635</strain>
    </source>
</reference>
<dbReference type="PANTHER" id="PTHR33112">
    <property type="entry name" value="DOMAIN PROTEIN, PUTATIVE-RELATED"/>
    <property type="match status" value="1"/>
</dbReference>
<feature type="domain" description="Heterokaryon incompatibility" evidence="1">
    <location>
        <begin position="222"/>
        <end position="388"/>
    </location>
</feature>
<gene>
    <name evidence="2" type="ORF">BDV30DRAFT_215053</name>
</gene>
<dbReference type="PANTHER" id="PTHR33112:SF16">
    <property type="entry name" value="HETEROKARYON INCOMPATIBILITY DOMAIN-CONTAINING PROTEIN"/>
    <property type="match status" value="1"/>
</dbReference>
<evidence type="ECO:0000259" key="1">
    <source>
        <dbReference type="Pfam" id="PF06985"/>
    </source>
</evidence>
<organism evidence="2 3">
    <name type="scientific">Aspergillus minisclerotigenes</name>
    <dbReference type="NCBI Taxonomy" id="656917"/>
    <lineage>
        <taxon>Eukaryota</taxon>
        <taxon>Fungi</taxon>
        <taxon>Dikarya</taxon>
        <taxon>Ascomycota</taxon>
        <taxon>Pezizomycotina</taxon>
        <taxon>Eurotiomycetes</taxon>
        <taxon>Eurotiomycetidae</taxon>
        <taxon>Eurotiales</taxon>
        <taxon>Aspergillaceae</taxon>
        <taxon>Aspergillus</taxon>
        <taxon>Aspergillus subgen. Circumdati</taxon>
    </lineage>
</organism>
<dbReference type="AlphaFoldDB" id="A0A5N6IYW9"/>
<evidence type="ECO:0000313" key="3">
    <source>
        <dbReference type="Proteomes" id="UP000326289"/>
    </source>
</evidence>
<proteinExistence type="predicted"/>
<dbReference type="EMBL" id="ML732829">
    <property type="protein sequence ID" value="KAB8270503.1"/>
    <property type="molecule type" value="Genomic_DNA"/>
</dbReference>
<dbReference type="InterPro" id="IPR010730">
    <property type="entry name" value="HET"/>
</dbReference>
<keyword evidence="3" id="KW-1185">Reference proteome</keyword>
<protein>
    <submittedName>
        <fullName evidence="2">Heterokaryon incompatibility protein-domain-containing protein</fullName>
    </submittedName>
</protein>
<accession>A0A5N6IYW9</accession>